<keyword evidence="1" id="KW-1015">Disulfide bond</keyword>
<feature type="domain" description="Laminin N-terminal" evidence="3">
    <location>
        <begin position="1"/>
        <end position="72"/>
    </location>
</feature>
<gene>
    <name evidence="4" type="ORF">pdam_00018602</name>
</gene>
<reference evidence="4 5" key="1">
    <citation type="journal article" date="2018" name="Sci. Rep.">
        <title>Comparative analysis of the Pocillopora damicornis genome highlights role of immune system in coral evolution.</title>
        <authorList>
            <person name="Cunning R."/>
            <person name="Bay R.A."/>
            <person name="Gillette P."/>
            <person name="Baker A.C."/>
            <person name="Traylor-Knowles N."/>
        </authorList>
    </citation>
    <scope>NUCLEOTIDE SEQUENCE [LARGE SCALE GENOMIC DNA]</scope>
    <source>
        <strain evidence="4">RSMAS</strain>
        <tissue evidence="4">Whole animal</tissue>
    </source>
</reference>
<dbReference type="OrthoDB" id="5985440at2759"/>
<evidence type="ECO:0000256" key="1">
    <source>
        <dbReference type="ARBA" id="ARBA00023157"/>
    </source>
</evidence>
<sequence length="72" mass="8358">MPYQSMVTFFHELPAAMYLLKSNDSGRTWNPLTYFATNCTKYFNLPETPENESEALKIQCFKIDTATNLNKQ</sequence>
<evidence type="ECO:0000313" key="4">
    <source>
        <dbReference type="EMBL" id="RMX48656.1"/>
    </source>
</evidence>
<comment type="caution">
    <text evidence="4">The sequence shown here is derived from an EMBL/GenBank/DDBJ whole genome shotgun (WGS) entry which is preliminary data.</text>
</comment>
<evidence type="ECO:0000256" key="2">
    <source>
        <dbReference type="ARBA" id="ARBA00023292"/>
    </source>
</evidence>
<keyword evidence="2" id="KW-0424">Laminin EGF-like domain</keyword>
<protein>
    <recommendedName>
        <fullName evidence="3">Laminin N-terminal domain-containing protein</fullName>
    </recommendedName>
</protein>
<dbReference type="InterPro" id="IPR008211">
    <property type="entry name" value="Laminin_N"/>
</dbReference>
<organism evidence="4 5">
    <name type="scientific">Pocillopora damicornis</name>
    <name type="common">Cauliflower coral</name>
    <name type="synonym">Millepora damicornis</name>
    <dbReference type="NCBI Taxonomy" id="46731"/>
    <lineage>
        <taxon>Eukaryota</taxon>
        <taxon>Metazoa</taxon>
        <taxon>Cnidaria</taxon>
        <taxon>Anthozoa</taxon>
        <taxon>Hexacorallia</taxon>
        <taxon>Scleractinia</taxon>
        <taxon>Astrocoeniina</taxon>
        <taxon>Pocilloporidae</taxon>
        <taxon>Pocillopora</taxon>
    </lineage>
</organism>
<feature type="non-terminal residue" evidence="4">
    <location>
        <position position="72"/>
    </location>
</feature>
<dbReference type="Gene3D" id="2.60.120.260">
    <property type="entry name" value="Galactose-binding domain-like"/>
    <property type="match status" value="1"/>
</dbReference>
<dbReference type="Pfam" id="PF00055">
    <property type="entry name" value="Laminin_N"/>
    <property type="match status" value="1"/>
</dbReference>
<proteinExistence type="predicted"/>
<evidence type="ECO:0000313" key="5">
    <source>
        <dbReference type="Proteomes" id="UP000275408"/>
    </source>
</evidence>
<dbReference type="AlphaFoldDB" id="A0A3M6U4Y4"/>
<dbReference type="Proteomes" id="UP000275408">
    <property type="component" value="Unassembled WGS sequence"/>
</dbReference>
<name>A0A3M6U4Y4_POCDA</name>
<evidence type="ECO:0000259" key="3">
    <source>
        <dbReference type="PROSITE" id="PS51117"/>
    </source>
</evidence>
<dbReference type="EMBL" id="RCHS01002244">
    <property type="protein sequence ID" value="RMX48656.1"/>
    <property type="molecule type" value="Genomic_DNA"/>
</dbReference>
<dbReference type="PROSITE" id="PS51117">
    <property type="entry name" value="LAMININ_NTER"/>
    <property type="match status" value="1"/>
</dbReference>
<accession>A0A3M6U4Y4</accession>
<keyword evidence="5" id="KW-1185">Reference proteome</keyword>